<dbReference type="Gene3D" id="1.10.287.130">
    <property type="match status" value="1"/>
</dbReference>
<protein>
    <recommendedName>
        <fullName evidence="2">histidine kinase</fullName>
        <ecNumber evidence="2">2.7.13.3</ecNumber>
    </recommendedName>
</protein>
<dbReference type="InterPro" id="IPR004358">
    <property type="entry name" value="Sig_transdc_His_kin-like_C"/>
</dbReference>
<organism evidence="10 11">
    <name type="scientific">Pararobbsia silviterrae</name>
    <dbReference type="NCBI Taxonomy" id="1792498"/>
    <lineage>
        <taxon>Bacteria</taxon>
        <taxon>Pseudomonadati</taxon>
        <taxon>Pseudomonadota</taxon>
        <taxon>Betaproteobacteria</taxon>
        <taxon>Burkholderiales</taxon>
        <taxon>Burkholderiaceae</taxon>
        <taxon>Pararobbsia</taxon>
    </lineage>
</organism>
<gene>
    <name evidence="10" type="ORF">D7S86_09695</name>
</gene>
<evidence type="ECO:0000256" key="3">
    <source>
        <dbReference type="ARBA" id="ARBA00022553"/>
    </source>
</evidence>
<evidence type="ECO:0000256" key="8">
    <source>
        <dbReference type="ARBA" id="ARBA00023012"/>
    </source>
</evidence>
<evidence type="ECO:0000256" key="4">
    <source>
        <dbReference type="ARBA" id="ARBA00022679"/>
    </source>
</evidence>
<comment type="catalytic activity">
    <reaction evidence="1">
        <text>ATP + protein L-histidine = ADP + protein N-phospho-L-histidine.</text>
        <dbReference type="EC" id="2.7.13.3"/>
    </reaction>
</comment>
<keyword evidence="5" id="KW-0547">Nucleotide-binding</keyword>
<dbReference type="PRINTS" id="PR00344">
    <property type="entry name" value="BCTRLSENSOR"/>
</dbReference>
<dbReference type="InterPro" id="IPR005467">
    <property type="entry name" value="His_kinase_dom"/>
</dbReference>
<dbReference type="PROSITE" id="PS50109">
    <property type="entry name" value="HIS_KIN"/>
    <property type="match status" value="1"/>
</dbReference>
<dbReference type="SMART" id="SM00387">
    <property type="entry name" value="HATPase_c"/>
    <property type="match status" value="1"/>
</dbReference>
<keyword evidence="6 10" id="KW-0418">Kinase</keyword>
<dbReference type="PANTHER" id="PTHR43065">
    <property type="entry name" value="SENSOR HISTIDINE KINASE"/>
    <property type="match status" value="1"/>
</dbReference>
<feature type="domain" description="Histidine kinase" evidence="9">
    <location>
        <begin position="370"/>
        <end position="585"/>
    </location>
</feature>
<dbReference type="Proteomes" id="UP000270342">
    <property type="component" value="Unassembled WGS sequence"/>
</dbReference>
<evidence type="ECO:0000313" key="11">
    <source>
        <dbReference type="Proteomes" id="UP000270342"/>
    </source>
</evidence>
<proteinExistence type="predicted"/>
<dbReference type="GO" id="GO:0000155">
    <property type="term" value="F:phosphorelay sensor kinase activity"/>
    <property type="evidence" value="ECO:0007669"/>
    <property type="project" value="InterPro"/>
</dbReference>
<dbReference type="Gene3D" id="3.30.565.10">
    <property type="entry name" value="Histidine kinase-like ATPase, C-terminal domain"/>
    <property type="match status" value="1"/>
</dbReference>
<comment type="caution">
    <text evidence="10">The sequence shown here is derived from an EMBL/GenBank/DDBJ whole genome shotgun (WGS) entry which is preliminary data.</text>
</comment>
<dbReference type="InterPro" id="IPR003594">
    <property type="entry name" value="HATPase_dom"/>
</dbReference>
<evidence type="ECO:0000256" key="2">
    <source>
        <dbReference type="ARBA" id="ARBA00012438"/>
    </source>
</evidence>
<evidence type="ECO:0000256" key="1">
    <source>
        <dbReference type="ARBA" id="ARBA00000085"/>
    </source>
</evidence>
<dbReference type="RefSeq" id="WP_121085800.1">
    <property type="nucleotide sequence ID" value="NZ_RBZU01000003.1"/>
</dbReference>
<dbReference type="SUPFAM" id="SSF47384">
    <property type="entry name" value="Homodimeric domain of signal transducing histidine kinase"/>
    <property type="match status" value="1"/>
</dbReference>
<dbReference type="EC" id="2.7.13.3" evidence="2"/>
<accession>A0A494Y538</accession>
<dbReference type="OrthoDB" id="224978at2"/>
<dbReference type="AlphaFoldDB" id="A0A494Y538"/>
<reference evidence="10 11" key="1">
    <citation type="submission" date="2018-10" db="EMBL/GenBank/DDBJ databases">
        <title>Robbsia sp. DHC34, isolated from soil.</title>
        <authorList>
            <person name="Gao Z.-H."/>
            <person name="Qiu L.-H."/>
        </authorList>
    </citation>
    <scope>NUCLEOTIDE SEQUENCE [LARGE SCALE GENOMIC DNA]</scope>
    <source>
        <strain evidence="10 11">DHC34</strain>
    </source>
</reference>
<sequence length="589" mass="67454">MKNLDRNPQDFTAGDERKRTVEDIRTHRVAGNLAGAIQICIAAKARWPQDFFFAKILADLHFQEGAHETAFVALADFLALIPPSHRLISDFATRYHRFRRTLPRDQMSKYAAMLLDAIKETKIDVSVAQSAKKIISPDAILPLGNMEDKRSREFIKLLRDDSKFENFVKLEREFEEHNAQQLAYILDVHILNRTRSIKTYRIDLFCVSTYEKLGLLDKALKVTTELLSVKLNSIAIRSLFRICRLKKHYAPADALLEEHPALIRANDFNVLYEFVYYFEFKNDFHMVQSVLRTLDKSFATNIPVLRTVRNFYIRFGLLDEAKRLEGALYPRGARAAKKKYTAEVAETELELYSQLEHQKQLAAISDLTTGISHELGQPITNIRYTIQYHRRLFAKELSIDAVSKVFDSILEETARMGGLIRRLAPLTSSRGVVEQFDVMDRIRKRVEGEEPRLQEGKIKVHISPKHPIQLTGDPVKFDQLVSNLLLNSIDAINERKETRDNKIDILIENNAQEIRVLFSDSGIGIPFGNRNKIFDPFFSTKPPGKGEGLGLFIVWNLLKMLGGRISVDSKHSDGAKFIINIPHHPDNQS</sequence>
<keyword evidence="4" id="KW-0808">Transferase</keyword>
<dbReference type="SMART" id="SM00388">
    <property type="entry name" value="HisKA"/>
    <property type="match status" value="1"/>
</dbReference>
<dbReference type="InterPro" id="IPR036097">
    <property type="entry name" value="HisK_dim/P_sf"/>
</dbReference>
<keyword evidence="11" id="KW-1185">Reference proteome</keyword>
<name>A0A494Y538_9BURK</name>
<keyword evidence="8" id="KW-0902">Two-component regulatory system</keyword>
<evidence type="ECO:0000259" key="9">
    <source>
        <dbReference type="PROSITE" id="PS50109"/>
    </source>
</evidence>
<dbReference type="InterPro" id="IPR003661">
    <property type="entry name" value="HisK_dim/P_dom"/>
</dbReference>
<keyword evidence="7" id="KW-0067">ATP-binding</keyword>
<dbReference type="InterPro" id="IPR036890">
    <property type="entry name" value="HATPase_C_sf"/>
</dbReference>
<evidence type="ECO:0000313" key="10">
    <source>
        <dbReference type="EMBL" id="RKP56623.1"/>
    </source>
</evidence>
<dbReference type="PANTHER" id="PTHR43065:SF10">
    <property type="entry name" value="PEROXIDE STRESS-ACTIVATED HISTIDINE KINASE MAK3"/>
    <property type="match status" value="1"/>
</dbReference>
<dbReference type="SUPFAM" id="SSF55874">
    <property type="entry name" value="ATPase domain of HSP90 chaperone/DNA topoisomerase II/histidine kinase"/>
    <property type="match status" value="1"/>
</dbReference>
<dbReference type="GO" id="GO:0005524">
    <property type="term" value="F:ATP binding"/>
    <property type="evidence" value="ECO:0007669"/>
    <property type="project" value="UniProtKB-KW"/>
</dbReference>
<dbReference type="CDD" id="cd00082">
    <property type="entry name" value="HisKA"/>
    <property type="match status" value="1"/>
</dbReference>
<evidence type="ECO:0000256" key="7">
    <source>
        <dbReference type="ARBA" id="ARBA00022840"/>
    </source>
</evidence>
<dbReference type="EMBL" id="RBZU01000003">
    <property type="protein sequence ID" value="RKP56623.1"/>
    <property type="molecule type" value="Genomic_DNA"/>
</dbReference>
<keyword evidence="3" id="KW-0597">Phosphoprotein</keyword>
<dbReference type="Pfam" id="PF02518">
    <property type="entry name" value="HATPase_c"/>
    <property type="match status" value="1"/>
</dbReference>
<evidence type="ECO:0000256" key="6">
    <source>
        <dbReference type="ARBA" id="ARBA00022777"/>
    </source>
</evidence>
<evidence type="ECO:0000256" key="5">
    <source>
        <dbReference type="ARBA" id="ARBA00022741"/>
    </source>
</evidence>